<dbReference type="eggNOG" id="ENOG502RKG3">
    <property type="taxonomic scope" value="Eukaryota"/>
</dbReference>
<dbReference type="EMBL" id="JH597777">
    <property type="status" value="NOT_ANNOTATED_CDS"/>
    <property type="molecule type" value="Genomic_DNA"/>
</dbReference>
<dbReference type="HOGENOM" id="CLU_015821_0_0_1"/>
<dbReference type="InParanoid" id="M4B2G1"/>
<reference evidence="3" key="1">
    <citation type="journal article" date="2010" name="Science">
        <title>Signatures of adaptation to obligate biotrophy in the Hyaloperonospora arabidopsidis genome.</title>
        <authorList>
            <person name="Baxter L."/>
            <person name="Tripathy S."/>
            <person name="Ishaque N."/>
            <person name="Boot N."/>
            <person name="Cabral A."/>
            <person name="Kemen E."/>
            <person name="Thines M."/>
            <person name="Ah-Fong A."/>
            <person name="Anderson R."/>
            <person name="Badejoko W."/>
            <person name="Bittner-Eddy P."/>
            <person name="Boore J.L."/>
            <person name="Chibucos M.C."/>
            <person name="Coates M."/>
            <person name="Dehal P."/>
            <person name="Delehaunty K."/>
            <person name="Dong S."/>
            <person name="Downton P."/>
            <person name="Dumas B."/>
            <person name="Fabro G."/>
            <person name="Fronick C."/>
            <person name="Fuerstenberg S.I."/>
            <person name="Fulton L."/>
            <person name="Gaulin E."/>
            <person name="Govers F."/>
            <person name="Hughes L."/>
            <person name="Humphray S."/>
            <person name="Jiang R.H."/>
            <person name="Judelson H."/>
            <person name="Kamoun S."/>
            <person name="Kyung K."/>
            <person name="Meijer H."/>
            <person name="Minx P."/>
            <person name="Morris P."/>
            <person name="Nelson J."/>
            <person name="Phuntumart V."/>
            <person name="Qutob D."/>
            <person name="Rehmany A."/>
            <person name="Rougon-Cardoso A."/>
            <person name="Ryden P."/>
            <person name="Torto-Alalibo T."/>
            <person name="Studholme D."/>
            <person name="Wang Y."/>
            <person name="Win J."/>
            <person name="Wood J."/>
            <person name="Clifton S.W."/>
            <person name="Rogers J."/>
            <person name="Van den Ackerveken G."/>
            <person name="Jones J.D."/>
            <person name="McDowell J.M."/>
            <person name="Beynon J."/>
            <person name="Tyler B.M."/>
        </authorList>
    </citation>
    <scope>NUCLEOTIDE SEQUENCE [LARGE SCALE GENOMIC DNA]</scope>
    <source>
        <strain evidence="3">Emoy2</strain>
    </source>
</reference>
<reference evidence="2" key="2">
    <citation type="submission" date="2015-06" db="UniProtKB">
        <authorList>
            <consortium name="EnsemblProtists"/>
        </authorList>
    </citation>
    <scope>IDENTIFICATION</scope>
    <source>
        <strain evidence="2">Emoy2</strain>
    </source>
</reference>
<feature type="region of interest" description="Disordered" evidence="1">
    <location>
        <begin position="1"/>
        <end position="29"/>
    </location>
</feature>
<feature type="region of interest" description="Disordered" evidence="1">
    <location>
        <begin position="399"/>
        <end position="418"/>
    </location>
</feature>
<dbReference type="OMA" id="FTDQLRM"/>
<sequence length="664" mass="72154">MHHDVGKAGEAALPLKRAAEESEDERGVKHLRKDHWTTSMMQSSAIDDAATRAMFDRPQEHQPNNFQPMISSLPMPLQHPVRSMMPSINNTQRENMQLQRQQGQQYAATMTAMHVAPALGHQAVDFHVSTSSGGSAQQQRMPAAAAPVSAQMSVNSGVAATPAETNASCLMCGKNGSVFTCNGGCGLQVHWTCIGEDAIFPFIGPESNLVLELRDQQYLKRACLAHGFHDKVIKLMKARNFTVMDYFGWHPAIEGPDARCSSLCAVCGVRNAPNLDLCSRCHHKLVFPTTFTKYISTLLAAFYAGIPLGASTLDVFAHTNMLFGFAKSVENKNMIESCERYLLFKHLPDGSWCKVNGSTVDRYKATVTCSKALLTPEFRGYGPTSHDFQQLLEKWARKSSSKGASAGRNQSESTAKPKVLVSGATVKANTHLRLRRLEAMYKIAPKGRQASLESLMTERMKQLLKAKNLEMQSKAGTSTDENNSSNEGTESPHAGSELHSNKEDHPIAADGNTDSEDVKCDHPSSDYDLSGTVVSAAKNQDEEDMLTSMSLHEDLEIFDGLQFEDGGGIIDMSFHPLGPHGAVDANKREQAIEDADGTDAPGQDDDEDEAMDDNVYDDDEDENEDGTTDVDGTGHVLDEGASHHEPCIAAVDNGGASTDFSSGI</sequence>
<accession>M4B2G1</accession>
<feature type="region of interest" description="Disordered" evidence="1">
    <location>
        <begin position="594"/>
        <end position="644"/>
    </location>
</feature>
<protein>
    <submittedName>
        <fullName evidence="2">Uncharacterized protein</fullName>
    </submittedName>
</protein>
<dbReference type="Proteomes" id="UP000011713">
    <property type="component" value="Unassembled WGS sequence"/>
</dbReference>
<feature type="compositionally biased region" description="Acidic residues" evidence="1">
    <location>
        <begin position="594"/>
        <end position="628"/>
    </location>
</feature>
<feature type="compositionally biased region" description="Basic and acidic residues" evidence="1">
    <location>
        <begin position="17"/>
        <end position="28"/>
    </location>
</feature>
<organism evidence="2 3">
    <name type="scientific">Hyaloperonospora arabidopsidis (strain Emoy2)</name>
    <name type="common">Downy mildew agent</name>
    <name type="synonym">Peronospora arabidopsidis</name>
    <dbReference type="NCBI Taxonomy" id="559515"/>
    <lineage>
        <taxon>Eukaryota</taxon>
        <taxon>Sar</taxon>
        <taxon>Stramenopiles</taxon>
        <taxon>Oomycota</taxon>
        <taxon>Peronosporomycetes</taxon>
        <taxon>Peronosporales</taxon>
        <taxon>Peronosporaceae</taxon>
        <taxon>Hyaloperonospora</taxon>
    </lineage>
</organism>
<feature type="compositionally biased region" description="Polar residues" evidence="1">
    <location>
        <begin position="470"/>
        <end position="489"/>
    </location>
</feature>
<dbReference type="AlphaFoldDB" id="M4B2G1"/>
<dbReference type="VEuPathDB" id="FungiDB:HpaG800459"/>
<proteinExistence type="predicted"/>
<dbReference type="EnsemblProtists" id="HpaT800459">
    <property type="protein sequence ID" value="HpaP800459"/>
    <property type="gene ID" value="HpaG800459"/>
</dbReference>
<feature type="compositionally biased region" description="Basic and acidic residues" evidence="1">
    <location>
        <begin position="516"/>
        <end position="525"/>
    </location>
</feature>
<keyword evidence="3" id="KW-1185">Reference proteome</keyword>
<evidence type="ECO:0000256" key="1">
    <source>
        <dbReference type="SAM" id="MobiDB-lite"/>
    </source>
</evidence>
<evidence type="ECO:0000313" key="3">
    <source>
        <dbReference type="Proteomes" id="UP000011713"/>
    </source>
</evidence>
<feature type="region of interest" description="Disordered" evidence="1">
    <location>
        <begin position="468"/>
        <end position="531"/>
    </location>
</feature>
<name>M4B2G1_HYAAE</name>
<evidence type="ECO:0000313" key="2">
    <source>
        <dbReference type="EnsemblProtists" id="HpaP800459"/>
    </source>
</evidence>